<feature type="domain" description="DUF3786" evidence="1">
    <location>
        <begin position="28"/>
        <end position="196"/>
    </location>
</feature>
<organism evidence="2 3">
    <name type="scientific">Terrisporobacter othiniensis</name>
    <dbReference type="NCBI Taxonomy" id="1577792"/>
    <lineage>
        <taxon>Bacteria</taxon>
        <taxon>Bacillati</taxon>
        <taxon>Bacillota</taxon>
        <taxon>Clostridia</taxon>
        <taxon>Peptostreptococcales</taxon>
        <taxon>Peptostreptococcaceae</taxon>
        <taxon>Terrisporobacter</taxon>
    </lineage>
</organism>
<dbReference type="RefSeq" id="WP_039678115.1">
    <property type="nucleotide sequence ID" value="NZ_JWHR01000018.1"/>
</dbReference>
<reference evidence="2 3" key="1">
    <citation type="submission" date="2014-12" db="EMBL/GenBank/DDBJ databases">
        <title>Draft genome sequence of Terrisporobacter sp. 08-306576, isolated from the blood culture of a bacteremia patient.</title>
        <authorList>
            <person name="Lund L.C."/>
            <person name="Sydenham T.V."/>
            <person name="Hogh S.V."/>
            <person name="Skov M.N."/>
            <person name="Kemp M."/>
            <person name="Justesen U.S."/>
        </authorList>
    </citation>
    <scope>NUCLEOTIDE SEQUENCE [LARGE SCALE GENOMIC DNA]</scope>
    <source>
        <strain evidence="2 3">08-306576</strain>
    </source>
</reference>
<protein>
    <recommendedName>
        <fullName evidence="1">DUF3786 domain-containing protein</fullName>
    </recommendedName>
</protein>
<dbReference type="Proteomes" id="UP000031189">
    <property type="component" value="Unassembled WGS sequence"/>
</dbReference>
<comment type="caution">
    <text evidence="2">The sequence shown here is derived from an EMBL/GenBank/DDBJ whole genome shotgun (WGS) entry which is preliminary data.</text>
</comment>
<evidence type="ECO:0000313" key="2">
    <source>
        <dbReference type="EMBL" id="KHS58646.1"/>
    </source>
</evidence>
<gene>
    <name evidence="2" type="ORF">QX51_01385</name>
</gene>
<dbReference type="STRING" id="1577792.QX51_01385"/>
<dbReference type="OrthoDB" id="1795652at2"/>
<dbReference type="AlphaFoldDB" id="A0A0B3VPD2"/>
<name>A0A0B3VPD2_9FIRM</name>
<keyword evidence="3" id="KW-1185">Reference proteome</keyword>
<dbReference type="EMBL" id="JWHR01000018">
    <property type="protein sequence ID" value="KHS58646.1"/>
    <property type="molecule type" value="Genomic_DNA"/>
</dbReference>
<sequence>MEDKKINRAFNEMYIVAQKRLENRSPIDIAKKAGVVFCEDTSTLKIKSLDKTIELIYPSYEPKQKLEDWYILILLHYLDIADGTPISYKAVHFGELKDGLIRGVRFDKTVEGELGRFLFNKESEQVINVCKSLGAEIIESKFDLCAVFHLFPNYLVTLNIWFADEEFEASGKMLVDKSADHYLTMEDSVMVGEFMLRCISERYNQLYDTL</sequence>
<proteinExistence type="predicted"/>
<dbReference type="InterPro" id="IPR024264">
    <property type="entry name" value="DUF3786"/>
</dbReference>
<evidence type="ECO:0000313" key="3">
    <source>
        <dbReference type="Proteomes" id="UP000031189"/>
    </source>
</evidence>
<dbReference type="Pfam" id="PF12654">
    <property type="entry name" value="DUF3786"/>
    <property type="match status" value="1"/>
</dbReference>
<evidence type="ECO:0000259" key="1">
    <source>
        <dbReference type="Pfam" id="PF12654"/>
    </source>
</evidence>
<accession>A0A0B3VPD2</accession>